<name>A0A2S2PP53_SCHGA</name>
<gene>
    <name evidence="2" type="ORF">g.26107</name>
</gene>
<reference evidence="2" key="1">
    <citation type="submission" date="2018-04" db="EMBL/GenBank/DDBJ databases">
        <title>Transcriptome of Schizaphis graminum biotype I.</title>
        <authorList>
            <person name="Scully E.D."/>
            <person name="Geib S.M."/>
            <person name="Palmer N.A."/>
            <person name="Koch K."/>
            <person name="Bradshaw J."/>
            <person name="Heng-Moss T."/>
            <person name="Sarath G."/>
        </authorList>
    </citation>
    <scope>NUCLEOTIDE SEQUENCE</scope>
</reference>
<evidence type="ECO:0000256" key="1">
    <source>
        <dbReference type="SAM" id="MobiDB-lite"/>
    </source>
</evidence>
<evidence type="ECO:0000313" key="2">
    <source>
        <dbReference type="EMBL" id="MBY31240.1"/>
    </source>
</evidence>
<dbReference type="EMBL" id="GGMR01018621">
    <property type="protein sequence ID" value="MBY31240.1"/>
    <property type="molecule type" value="Transcribed_RNA"/>
</dbReference>
<feature type="region of interest" description="Disordered" evidence="1">
    <location>
        <begin position="72"/>
        <end position="118"/>
    </location>
</feature>
<feature type="compositionally biased region" description="Polar residues" evidence="1">
    <location>
        <begin position="105"/>
        <end position="116"/>
    </location>
</feature>
<proteinExistence type="predicted"/>
<organism evidence="2">
    <name type="scientific">Schizaphis graminum</name>
    <name type="common">Green bug aphid</name>
    <dbReference type="NCBI Taxonomy" id="13262"/>
    <lineage>
        <taxon>Eukaryota</taxon>
        <taxon>Metazoa</taxon>
        <taxon>Ecdysozoa</taxon>
        <taxon>Arthropoda</taxon>
        <taxon>Hexapoda</taxon>
        <taxon>Insecta</taxon>
        <taxon>Pterygota</taxon>
        <taxon>Neoptera</taxon>
        <taxon>Paraneoptera</taxon>
        <taxon>Hemiptera</taxon>
        <taxon>Sternorrhyncha</taxon>
        <taxon>Aphidomorpha</taxon>
        <taxon>Aphidoidea</taxon>
        <taxon>Aphididae</taxon>
        <taxon>Aphidini</taxon>
        <taxon>Schizaphis</taxon>
    </lineage>
</organism>
<protein>
    <submittedName>
        <fullName evidence="2">Uncharacterized protein</fullName>
    </submittedName>
</protein>
<accession>A0A2S2PP53</accession>
<sequence length="132" mass="15004">MDVRWETCRRVAELIVHQHQRRRRASSGDGAVVVQLKVVTPITAATASDSYPPMEPNKIYKRRSTNMAALTSTIHSAPPLPPILSQSNSKQRRQRRQNANGGSEGNESTNKKNTWLWNPFRRRRRSVVGNKC</sequence>
<dbReference type="AlphaFoldDB" id="A0A2S2PP53"/>